<proteinExistence type="predicted"/>
<accession>A0ABN5M130</accession>
<name>A0ABN5M130_9DEIN</name>
<evidence type="ECO:0000313" key="2">
    <source>
        <dbReference type="Proteomes" id="UP000263013"/>
    </source>
</evidence>
<sequence length="79" mass="9113">MDDYLFESGIIRPTKPFCQVEAAGGPDGYWHWSLESVSREYPVRHISLYWINCLPPWGRQLWKTREAHATALPGAARPE</sequence>
<evidence type="ECO:0000313" key="1">
    <source>
        <dbReference type="EMBL" id="AWR86602.1"/>
    </source>
</evidence>
<keyword evidence="2" id="KW-1185">Reference proteome</keyword>
<organism evidence="1 2">
    <name type="scientific">Meiothermus taiwanensis WR-220</name>
    <dbReference type="NCBI Taxonomy" id="1339250"/>
    <lineage>
        <taxon>Bacteria</taxon>
        <taxon>Thermotogati</taxon>
        <taxon>Deinococcota</taxon>
        <taxon>Deinococci</taxon>
        <taxon>Thermales</taxon>
        <taxon>Thermaceae</taxon>
        <taxon>Meiothermus</taxon>
    </lineage>
</organism>
<gene>
    <name evidence="1" type="ORF">Mtai_v1c13600</name>
</gene>
<protein>
    <submittedName>
        <fullName evidence="1">Uncharacterized protein</fullName>
    </submittedName>
</protein>
<dbReference type="Proteomes" id="UP000263013">
    <property type="component" value="Chromosome"/>
</dbReference>
<reference evidence="1 2" key="1">
    <citation type="submission" date="2017-05" db="EMBL/GenBank/DDBJ databases">
        <title>Complete genome sequence of Meiothermus taiwanensis WR-220.</title>
        <authorList>
            <person name="Wu W.-L."/>
            <person name="Lo W.-S."/>
            <person name="Kuo C.-H."/>
            <person name="Wu S.-H."/>
        </authorList>
    </citation>
    <scope>NUCLEOTIDE SEQUENCE [LARGE SCALE GENOMIC DNA]</scope>
    <source>
        <strain evidence="1 2">WR-220</strain>
    </source>
</reference>
<dbReference type="EMBL" id="CP021130">
    <property type="protein sequence ID" value="AWR86602.1"/>
    <property type="molecule type" value="Genomic_DNA"/>
</dbReference>